<dbReference type="SUPFAM" id="SSF141371">
    <property type="entry name" value="PilZ domain-like"/>
    <property type="match status" value="1"/>
</dbReference>
<reference evidence="2 3" key="1">
    <citation type="submission" date="2022-10" db="EMBL/GenBank/DDBJ databases">
        <title>Erythrobacter sp. sf7 Genome sequencing.</title>
        <authorList>
            <person name="Park S."/>
        </authorList>
    </citation>
    <scope>NUCLEOTIDE SEQUENCE [LARGE SCALE GENOMIC DNA]</scope>
    <source>
        <strain evidence="3">sf7</strain>
    </source>
</reference>
<protein>
    <submittedName>
        <fullName evidence="2">PilZ domain-containing protein</fullName>
    </submittedName>
</protein>
<sequence>MSARTPLGAGAVVMTTASRMSAVMIDISSSGAGLAGCVPPQRGRDVQLRVGGYTLFGQVVWRRDETFGVKFEEALTDDEWTIVDAAIREVGEQKCMSNCEVTLLVNRNDALSEQ</sequence>
<gene>
    <name evidence="2" type="ORF">OIK40_14910</name>
</gene>
<accession>A0ABT5JV45</accession>
<dbReference type="InterPro" id="IPR009875">
    <property type="entry name" value="PilZ_domain"/>
</dbReference>
<dbReference type="RefSeq" id="WP_273679163.1">
    <property type="nucleotide sequence ID" value="NZ_JAQQXQ010000017.1"/>
</dbReference>
<feature type="domain" description="PilZ" evidence="1">
    <location>
        <begin position="3"/>
        <end position="80"/>
    </location>
</feature>
<name>A0ABT5JV45_9SPHN</name>
<proteinExistence type="predicted"/>
<organism evidence="2 3">
    <name type="scientific">Erythrobacter fulvus</name>
    <dbReference type="NCBI Taxonomy" id="2987523"/>
    <lineage>
        <taxon>Bacteria</taxon>
        <taxon>Pseudomonadati</taxon>
        <taxon>Pseudomonadota</taxon>
        <taxon>Alphaproteobacteria</taxon>
        <taxon>Sphingomonadales</taxon>
        <taxon>Erythrobacteraceae</taxon>
        <taxon>Erythrobacter/Porphyrobacter group</taxon>
        <taxon>Erythrobacter</taxon>
    </lineage>
</organism>
<evidence type="ECO:0000313" key="3">
    <source>
        <dbReference type="Proteomes" id="UP001216558"/>
    </source>
</evidence>
<dbReference type="EMBL" id="JAQQXQ010000017">
    <property type="protein sequence ID" value="MDC8755936.1"/>
    <property type="molecule type" value="Genomic_DNA"/>
</dbReference>
<dbReference type="Proteomes" id="UP001216558">
    <property type="component" value="Unassembled WGS sequence"/>
</dbReference>
<comment type="caution">
    <text evidence="2">The sequence shown here is derived from an EMBL/GenBank/DDBJ whole genome shotgun (WGS) entry which is preliminary data.</text>
</comment>
<evidence type="ECO:0000259" key="1">
    <source>
        <dbReference type="Pfam" id="PF07238"/>
    </source>
</evidence>
<evidence type="ECO:0000313" key="2">
    <source>
        <dbReference type="EMBL" id="MDC8755936.1"/>
    </source>
</evidence>
<dbReference type="Pfam" id="PF07238">
    <property type="entry name" value="PilZ"/>
    <property type="match status" value="1"/>
</dbReference>
<keyword evidence="3" id="KW-1185">Reference proteome</keyword>